<dbReference type="Proteomes" id="UP001500791">
    <property type="component" value="Unassembled WGS sequence"/>
</dbReference>
<feature type="region of interest" description="Disordered" evidence="1">
    <location>
        <begin position="1"/>
        <end position="80"/>
    </location>
</feature>
<proteinExistence type="predicted"/>
<feature type="compositionally biased region" description="Basic and acidic residues" evidence="1">
    <location>
        <begin position="65"/>
        <end position="80"/>
    </location>
</feature>
<name>A0ABP3I9C5_9CAUL</name>
<sequence>MADPVQSKPSGISKRGFASMDPARQREIARKGGASVPSEKRSFSQDRSLAAQAGRKGGEASHGTRNKDAVKAQSEDRKPN</sequence>
<keyword evidence="3" id="KW-1185">Reference proteome</keyword>
<gene>
    <name evidence="2" type="ORF">GCM10009093_21310</name>
</gene>
<protein>
    <submittedName>
        <fullName evidence="2">General stress protein</fullName>
    </submittedName>
</protein>
<comment type="caution">
    <text evidence="2">The sequence shown here is derived from an EMBL/GenBank/DDBJ whole genome shotgun (WGS) entry which is preliminary data.</text>
</comment>
<evidence type="ECO:0000313" key="2">
    <source>
        <dbReference type="EMBL" id="GAA0394467.1"/>
    </source>
</evidence>
<accession>A0ABP3I9C5</accession>
<dbReference type="InterPro" id="IPR019626">
    <property type="entry name" value="Stress-induced_KGG_rpt"/>
</dbReference>
<dbReference type="EMBL" id="BAAAEJ010000007">
    <property type="protein sequence ID" value="GAA0394467.1"/>
    <property type="molecule type" value="Genomic_DNA"/>
</dbReference>
<dbReference type="RefSeq" id="WP_167177526.1">
    <property type="nucleotide sequence ID" value="NZ_BAAAEJ010000007.1"/>
</dbReference>
<dbReference type="Pfam" id="PF10685">
    <property type="entry name" value="KGG"/>
    <property type="match status" value="2"/>
</dbReference>
<organism evidence="2 3">
    <name type="scientific">Brevundimonas terrae</name>
    <dbReference type="NCBI Taxonomy" id="363631"/>
    <lineage>
        <taxon>Bacteria</taxon>
        <taxon>Pseudomonadati</taxon>
        <taxon>Pseudomonadota</taxon>
        <taxon>Alphaproteobacteria</taxon>
        <taxon>Caulobacterales</taxon>
        <taxon>Caulobacteraceae</taxon>
        <taxon>Brevundimonas</taxon>
    </lineage>
</organism>
<evidence type="ECO:0000313" key="3">
    <source>
        <dbReference type="Proteomes" id="UP001500791"/>
    </source>
</evidence>
<evidence type="ECO:0000256" key="1">
    <source>
        <dbReference type="SAM" id="MobiDB-lite"/>
    </source>
</evidence>
<reference evidence="3" key="1">
    <citation type="journal article" date="2019" name="Int. J. Syst. Evol. Microbiol.">
        <title>The Global Catalogue of Microorganisms (GCM) 10K type strain sequencing project: providing services to taxonomists for standard genome sequencing and annotation.</title>
        <authorList>
            <consortium name="The Broad Institute Genomics Platform"/>
            <consortium name="The Broad Institute Genome Sequencing Center for Infectious Disease"/>
            <person name="Wu L."/>
            <person name="Ma J."/>
        </authorList>
    </citation>
    <scope>NUCLEOTIDE SEQUENCE [LARGE SCALE GENOMIC DNA]</scope>
    <source>
        <strain evidence="3">JCM 13476</strain>
    </source>
</reference>